<dbReference type="EMBL" id="AP025523">
    <property type="protein sequence ID" value="BDE07743.1"/>
    <property type="molecule type" value="Genomic_DNA"/>
</dbReference>
<protein>
    <recommendedName>
        <fullName evidence="4">Blue (type 1) copper domain-containing protein</fullName>
    </recommendedName>
</protein>
<evidence type="ECO:0000256" key="1">
    <source>
        <dbReference type="ARBA" id="ARBA00022723"/>
    </source>
</evidence>
<evidence type="ECO:0000256" key="2">
    <source>
        <dbReference type="ARBA" id="ARBA00023008"/>
    </source>
</evidence>
<dbReference type="InterPro" id="IPR000923">
    <property type="entry name" value="BlueCu_1"/>
</dbReference>
<dbReference type="RefSeq" id="WP_317995317.1">
    <property type="nucleotide sequence ID" value="NZ_AP025523.1"/>
</dbReference>
<evidence type="ECO:0000256" key="3">
    <source>
        <dbReference type="SAM" id="SignalP"/>
    </source>
</evidence>
<evidence type="ECO:0000259" key="4">
    <source>
        <dbReference type="Pfam" id="PF00127"/>
    </source>
</evidence>
<dbReference type="Gene3D" id="2.60.40.420">
    <property type="entry name" value="Cupredoxins - blue copper proteins"/>
    <property type="match status" value="1"/>
</dbReference>
<dbReference type="GO" id="GO:0005507">
    <property type="term" value="F:copper ion binding"/>
    <property type="evidence" value="ECO:0007669"/>
    <property type="project" value="InterPro"/>
</dbReference>
<reference evidence="5 6" key="1">
    <citation type="journal article" date="2022" name="ISME Commun">
        <title>Vulcanimicrobium alpinus gen. nov. sp. nov., the first cultivated representative of the candidate phylum 'Eremiobacterota', is a metabolically versatile aerobic anoxygenic phototroph.</title>
        <authorList>
            <person name="Yabe S."/>
            <person name="Muto K."/>
            <person name="Abe K."/>
            <person name="Yokota A."/>
            <person name="Staudigel H."/>
            <person name="Tebo B.M."/>
        </authorList>
    </citation>
    <scope>NUCLEOTIDE SEQUENCE [LARGE SCALE GENOMIC DNA]</scope>
    <source>
        <strain evidence="5 6">WC8-2</strain>
    </source>
</reference>
<keyword evidence="1" id="KW-0479">Metal-binding</keyword>
<evidence type="ECO:0000313" key="5">
    <source>
        <dbReference type="EMBL" id="BDE07743.1"/>
    </source>
</evidence>
<dbReference type="PROSITE" id="PS51257">
    <property type="entry name" value="PROKAR_LIPOPROTEIN"/>
    <property type="match status" value="1"/>
</dbReference>
<dbReference type="SUPFAM" id="SSF49503">
    <property type="entry name" value="Cupredoxins"/>
    <property type="match status" value="1"/>
</dbReference>
<dbReference type="InterPro" id="IPR008972">
    <property type="entry name" value="Cupredoxin"/>
</dbReference>
<feature type="signal peptide" evidence="3">
    <location>
        <begin position="1"/>
        <end position="24"/>
    </location>
</feature>
<sequence length="153" mass="14887">MRVSAFVLLSALVACTPGAPPAGAENPVAAPGNAVTIPVSLTGLSVVATAYGTSGGYTPAVTTVAVGTTVRFLNVDSFAHTATAFGGATFPAGSPLGGSALTTSGATLSSGWSSGNLAAGAASQTLLADKAGTYLYGCFFHYGAPMRAAIVVR</sequence>
<proteinExistence type="predicted"/>
<dbReference type="KEGG" id="vab:WPS_30190"/>
<name>A0AAN1XYJ6_UNVUL</name>
<keyword evidence="3" id="KW-0732">Signal</keyword>
<accession>A0AAN1XYJ6</accession>
<organism evidence="5 6">
    <name type="scientific">Vulcanimicrobium alpinum</name>
    <dbReference type="NCBI Taxonomy" id="3016050"/>
    <lineage>
        <taxon>Bacteria</taxon>
        <taxon>Bacillati</taxon>
        <taxon>Vulcanimicrobiota</taxon>
        <taxon>Vulcanimicrobiia</taxon>
        <taxon>Vulcanimicrobiales</taxon>
        <taxon>Vulcanimicrobiaceae</taxon>
        <taxon>Vulcanimicrobium</taxon>
    </lineage>
</organism>
<gene>
    <name evidence="5" type="ORF">WPS_30190</name>
</gene>
<dbReference type="Proteomes" id="UP001317532">
    <property type="component" value="Chromosome"/>
</dbReference>
<keyword evidence="6" id="KW-1185">Reference proteome</keyword>
<feature type="domain" description="Blue (type 1) copper" evidence="4">
    <location>
        <begin position="57"/>
        <end position="152"/>
    </location>
</feature>
<dbReference type="GO" id="GO:0009055">
    <property type="term" value="F:electron transfer activity"/>
    <property type="evidence" value="ECO:0007669"/>
    <property type="project" value="InterPro"/>
</dbReference>
<dbReference type="Pfam" id="PF00127">
    <property type="entry name" value="Copper-bind"/>
    <property type="match status" value="1"/>
</dbReference>
<feature type="chain" id="PRO_5042916848" description="Blue (type 1) copper domain-containing protein" evidence="3">
    <location>
        <begin position="25"/>
        <end position="153"/>
    </location>
</feature>
<keyword evidence="2" id="KW-0186">Copper</keyword>
<evidence type="ECO:0000313" key="6">
    <source>
        <dbReference type="Proteomes" id="UP001317532"/>
    </source>
</evidence>
<dbReference type="AlphaFoldDB" id="A0AAN1XYJ6"/>